<feature type="domain" description="4Fe-4S ferredoxin-type" evidence="2">
    <location>
        <begin position="188"/>
        <end position="230"/>
    </location>
</feature>
<dbReference type="Pfam" id="PF12801">
    <property type="entry name" value="Fer4_5"/>
    <property type="match status" value="2"/>
</dbReference>
<evidence type="ECO:0000313" key="4">
    <source>
        <dbReference type="Proteomes" id="UP000215086"/>
    </source>
</evidence>
<evidence type="ECO:0000313" key="3">
    <source>
        <dbReference type="EMBL" id="ASV75799.1"/>
    </source>
</evidence>
<evidence type="ECO:0000259" key="2">
    <source>
        <dbReference type="Pfam" id="PF12801"/>
    </source>
</evidence>
<accession>A0A286RIL0</accession>
<feature type="transmembrane region" description="Helical" evidence="1">
    <location>
        <begin position="86"/>
        <end position="108"/>
    </location>
</feature>
<name>A0A286RIL0_9BACT</name>
<dbReference type="OrthoDB" id="9806398at2"/>
<sequence length="339" mass="36657">MAEVHRQDNDGQIGVSKNHERKPSCRWFASRTSPTHPVSEIKALRWIVRFAILAGTIVIVLAGQALRSGLATLPAGLSFTIAVCKLIVTGGLSVTGWLALFVGVVVAFKLRWFCRWMCPLGTCNELSTWLGKKVGLRRPSVPHLGHYLVFATLAGAFAGFPVLLWLDPLALFSSIGQPFSSSPVLLAIGMSGVLTAVGLSFLFPGVWCSRICPLGGFQEVVFVLRRSALGLLARVFAPRRPRPTTTEGQRVDGSFAQDRRARQAVSGHPDLSPVATLSGRGFRCGRGRFRVRISLRVPPTGLWSGRLAKCISANHTGEDNSTGGRRTLAEVVAQPARQL</sequence>
<gene>
    <name evidence="3" type="ORF">THTE_3197</name>
</gene>
<keyword evidence="4" id="KW-1185">Reference proteome</keyword>
<feature type="transmembrane region" description="Helical" evidence="1">
    <location>
        <begin position="46"/>
        <end position="66"/>
    </location>
</feature>
<feature type="transmembrane region" description="Helical" evidence="1">
    <location>
        <begin position="186"/>
        <end position="208"/>
    </location>
</feature>
<evidence type="ECO:0000256" key="1">
    <source>
        <dbReference type="SAM" id="Phobius"/>
    </source>
</evidence>
<dbReference type="KEGG" id="ttf:THTE_3197"/>
<proteinExistence type="predicted"/>
<reference evidence="3 4" key="1">
    <citation type="journal article" name="Front. Microbiol.">
        <title>Sugar Metabolism of the First Thermophilic Planctomycete Thermogutta terrifontis: Comparative Genomic and Transcriptomic Approaches.</title>
        <authorList>
            <person name="Elcheninov A.G."/>
            <person name="Menzel P."/>
            <person name="Gudbergsdottir S.R."/>
            <person name="Slesarev A.I."/>
            <person name="Kadnikov V.V."/>
            <person name="Krogh A."/>
            <person name="Bonch-Osmolovskaya E.A."/>
            <person name="Peng X."/>
            <person name="Kublanov I.V."/>
        </authorList>
    </citation>
    <scope>NUCLEOTIDE SEQUENCE [LARGE SCALE GENOMIC DNA]</scope>
    <source>
        <strain evidence="3 4">R1</strain>
    </source>
</reference>
<organism evidence="3 4">
    <name type="scientific">Thermogutta terrifontis</name>
    <dbReference type="NCBI Taxonomy" id="1331910"/>
    <lineage>
        <taxon>Bacteria</taxon>
        <taxon>Pseudomonadati</taxon>
        <taxon>Planctomycetota</taxon>
        <taxon>Planctomycetia</taxon>
        <taxon>Pirellulales</taxon>
        <taxon>Thermoguttaceae</taxon>
        <taxon>Thermogutta</taxon>
    </lineage>
</organism>
<dbReference type="InterPro" id="IPR017896">
    <property type="entry name" value="4Fe4S_Fe-S-bd"/>
</dbReference>
<dbReference type="EMBL" id="CP018477">
    <property type="protein sequence ID" value="ASV75799.1"/>
    <property type="molecule type" value="Genomic_DNA"/>
</dbReference>
<keyword evidence="1" id="KW-1133">Transmembrane helix</keyword>
<keyword evidence="1" id="KW-0812">Transmembrane</keyword>
<dbReference type="Proteomes" id="UP000215086">
    <property type="component" value="Chromosome"/>
</dbReference>
<dbReference type="AlphaFoldDB" id="A0A286RIL0"/>
<keyword evidence="1" id="KW-0472">Membrane</keyword>
<feature type="transmembrane region" description="Helical" evidence="1">
    <location>
        <begin position="147"/>
        <end position="166"/>
    </location>
</feature>
<protein>
    <recommendedName>
        <fullName evidence="2">4Fe-4S ferredoxin-type domain-containing protein</fullName>
    </recommendedName>
</protein>
<feature type="domain" description="4Fe-4S ferredoxin-type" evidence="2">
    <location>
        <begin position="92"/>
        <end position="136"/>
    </location>
</feature>